<feature type="compositionally biased region" description="Low complexity" evidence="5">
    <location>
        <begin position="49"/>
        <end position="60"/>
    </location>
</feature>
<organism evidence="6">
    <name type="scientific">Percolomonas cosmopolitus</name>
    <dbReference type="NCBI Taxonomy" id="63605"/>
    <lineage>
        <taxon>Eukaryota</taxon>
        <taxon>Discoba</taxon>
        <taxon>Heterolobosea</taxon>
        <taxon>Tetramitia</taxon>
        <taxon>Eutetramitia</taxon>
        <taxon>Percolomonadidae</taxon>
        <taxon>Percolomonas</taxon>
    </lineage>
</organism>
<evidence type="ECO:0000256" key="4">
    <source>
        <dbReference type="ARBA" id="ARBA00022860"/>
    </source>
</evidence>
<feature type="region of interest" description="Disordered" evidence="5">
    <location>
        <begin position="351"/>
        <end position="377"/>
    </location>
</feature>
<evidence type="ECO:0000256" key="3">
    <source>
        <dbReference type="ARBA" id="ARBA00022737"/>
    </source>
</evidence>
<reference evidence="6" key="1">
    <citation type="submission" date="2021-01" db="EMBL/GenBank/DDBJ databases">
        <authorList>
            <person name="Corre E."/>
            <person name="Pelletier E."/>
            <person name="Niang G."/>
            <person name="Scheremetjew M."/>
            <person name="Finn R."/>
            <person name="Kale V."/>
            <person name="Holt S."/>
            <person name="Cochrane G."/>
            <person name="Meng A."/>
            <person name="Brown T."/>
            <person name="Cohen L."/>
        </authorList>
    </citation>
    <scope>NUCLEOTIDE SEQUENCE</scope>
    <source>
        <strain evidence="6">WS</strain>
    </source>
</reference>
<dbReference type="PANTHER" id="PTHR22706">
    <property type="entry name" value="ASSEMBLY FACTOR FOR SPINDLE MICROTUBULES"/>
    <property type="match status" value="1"/>
</dbReference>
<dbReference type="Gene3D" id="1.20.5.190">
    <property type="match status" value="3"/>
</dbReference>
<keyword evidence="4" id="KW-0112">Calmodulin-binding</keyword>
<dbReference type="GO" id="GO:0051295">
    <property type="term" value="P:establishment of meiotic spindle localization"/>
    <property type="evidence" value="ECO:0007669"/>
    <property type="project" value="TreeGrafter"/>
</dbReference>
<dbReference type="SMART" id="SM00015">
    <property type="entry name" value="IQ"/>
    <property type="match status" value="11"/>
</dbReference>
<dbReference type="GO" id="GO:0005737">
    <property type="term" value="C:cytoplasm"/>
    <property type="evidence" value="ECO:0007669"/>
    <property type="project" value="UniProtKB-SubCell"/>
</dbReference>
<evidence type="ECO:0000256" key="2">
    <source>
        <dbReference type="ARBA" id="ARBA00022490"/>
    </source>
</evidence>
<dbReference type="CDD" id="cd23767">
    <property type="entry name" value="IQCD"/>
    <property type="match status" value="1"/>
</dbReference>
<feature type="compositionally biased region" description="Polar residues" evidence="5">
    <location>
        <begin position="362"/>
        <end position="371"/>
    </location>
</feature>
<protein>
    <submittedName>
        <fullName evidence="6">Uncharacterized protein</fullName>
    </submittedName>
</protein>
<feature type="region of interest" description="Disordered" evidence="5">
    <location>
        <begin position="111"/>
        <end position="130"/>
    </location>
</feature>
<dbReference type="InterPro" id="IPR000048">
    <property type="entry name" value="IQ_motif_EF-hand-BS"/>
</dbReference>
<evidence type="ECO:0000256" key="5">
    <source>
        <dbReference type="SAM" id="MobiDB-lite"/>
    </source>
</evidence>
<gene>
    <name evidence="6" type="ORF">PCOS0759_LOCUS3977</name>
</gene>
<name>A0A7S1KPT8_9EUKA</name>
<dbReference type="GO" id="GO:0000922">
    <property type="term" value="C:spindle pole"/>
    <property type="evidence" value="ECO:0007669"/>
    <property type="project" value="TreeGrafter"/>
</dbReference>
<feature type="compositionally biased region" description="Basic and acidic residues" evidence="5">
    <location>
        <begin position="79"/>
        <end position="88"/>
    </location>
</feature>
<accession>A0A7S1KPT8</accession>
<feature type="compositionally biased region" description="Polar residues" evidence="5">
    <location>
        <begin position="25"/>
        <end position="36"/>
    </location>
</feature>
<keyword evidence="2" id="KW-0963">Cytoplasm</keyword>
<evidence type="ECO:0000313" key="6">
    <source>
        <dbReference type="EMBL" id="CAD9080737.1"/>
    </source>
</evidence>
<proteinExistence type="predicted"/>
<evidence type="ECO:0000256" key="1">
    <source>
        <dbReference type="ARBA" id="ARBA00004496"/>
    </source>
</evidence>
<dbReference type="GO" id="GO:0005516">
    <property type="term" value="F:calmodulin binding"/>
    <property type="evidence" value="ECO:0007669"/>
    <property type="project" value="UniProtKB-KW"/>
</dbReference>
<keyword evidence="3" id="KW-0677">Repeat</keyword>
<feature type="region of interest" description="Disordered" evidence="5">
    <location>
        <begin position="1"/>
        <end position="88"/>
    </location>
</feature>
<dbReference type="PANTHER" id="PTHR22706:SF1">
    <property type="entry name" value="ASSEMBLY FACTOR FOR SPINDLE MICROTUBULES"/>
    <property type="match status" value="1"/>
</dbReference>
<comment type="subcellular location">
    <subcellularLocation>
        <location evidence="1">Cytoplasm</location>
    </subcellularLocation>
</comment>
<dbReference type="EMBL" id="HBGD01004777">
    <property type="protein sequence ID" value="CAD9080737.1"/>
    <property type="molecule type" value="Transcribed_RNA"/>
</dbReference>
<dbReference type="AlphaFoldDB" id="A0A7S1KPT8"/>
<sequence>MTLLHVHSNVKVATHAEPQGRGALQQKSQGSSSASPQRLRINIPMATISPSSSNSSVTMSGDERRMHEDLSDSDEERNDLEMMSRETDEGLPSILRRSGVNKRLHPQINNITSNTKNRFGKSKPSASSNPSTLLFHSLPTSLATSPSSHAIQFSLLKQHIFQQWRHLEISPREQRYITFHYFRPYGEKAFSILSAYLRHLGEYRQKMEQISEAISAREGFLERLHILREKWQRKDFGNYNQLQKELKILAKSLRWRTVDIVELISEWRDMQNYKQVWWCNGRYNENRENILFKVQYDLQFIRKSTLSALIEKNEIEQKPHLVLQYINQKLIQTRKKESALRKSLRLDSATGSSFDSVADGTGESSSSSKMTPSAIIRPQSTIGASRDISPSARMLINFPPQLQNRPMSAEMRTRDVPSSNGPLSNGNRQSFAIRKPLTPSRQAHVRNVFQLREERDTPPSPVALFHSPLKKQSDPFVSIHTDFGSSRANPREELKCVAQQEQTLLRLQRAYMVLSEEKDIHMNWLHLESSFFPVKNKDVNGEATEDKKLDESKIMLTLKFDEMQYRDPTDYVHNHEFEQVWQEHNSAAVYVQKIFRGYSVRKRTTVQLAQRRLQNPAALTIQKCWRQHRARQLVQQLRLLHKENLRNQLERERACVNIQRLYRGHLGRLSFDEAHRLSKEDESISIIQRTARKYLACRRAVAMRVAREEEKRQIAERNKAAVQIQRIYRGYSARQQWPQRKRDLFLFKQALRIQSLYRCFAARKITSIVRFSAECELFEHLHREAATQSIQTWYRCHHQRKAYIRLRDAARALNAARKIQSMYRRFRWCKYRGSATVILQRAWRTHMACVEVAERKKEFVAELELKHTQEAASLTIQTTWCRFRDLGVFFEARRRHEAAVCIQCTWRRRQALEIRKEFLERQKWILIWCQSIVRMLEVRKAYEFTVSFQVLDYADMLMGASIQDFAATSIQLMWKCFKARQVLNSLRDKLRVVHVQSVIRTMFARLATQAELGFIEQYKQLEQTVRFVQARGQRLAFRADMDRVTLIQFSLRHRRREHLAAIRIQCVVRCFLSKNRVFTKKRQAEKEIRAEMRREEQARRLKLQSVVKIRRLLQRDNKTLSQMVKNQLSSPASVEQKYSGWITHS</sequence>
<dbReference type="InterPro" id="IPR051185">
    <property type="entry name" value="ASPM"/>
</dbReference>
<dbReference type="GO" id="GO:0000278">
    <property type="term" value="P:mitotic cell cycle"/>
    <property type="evidence" value="ECO:0007669"/>
    <property type="project" value="TreeGrafter"/>
</dbReference>
<dbReference type="PROSITE" id="PS50096">
    <property type="entry name" value="IQ"/>
    <property type="match status" value="5"/>
</dbReference>
<dbReference type="GO" id="GO:0007051">
    <property type="term" value="P:spindle organization"/>
    <property type="evidence" value="ECO:0007669"/>
    <property type="project" value="TreeGrafter"/>
</dbReference>
<feature type="compositionally biased region" description="Basic and acidic residues" evidence="5">
    <location>
        <begin position="61"/>
        <end position="70"/>
    </location>
</feature>
<dbReference type="Pfam" id="PF00612">
    <property type="entry name" value="IQ"/>
    <property type="match status" value="4"/>
</dbReference>